<dbReference type="OMA" id="TEFTYPR"/>
<feature type="transmembrane region" description="Helical" evidence="2">
    <location>
        <begin position="45"/>
        <end position="65"/>
    </location>
</feature>
<dbReference type="AlphaFoldDB" id="A0A1C7MIF5"/>
<evidence type="ECO:0000256" key="2">
    <source>
        <dbReference type="SAM" id="Phobius"/>
    </source>
</evidence>
<feature type="region of interest" description="Disordered" evidence="1">
    <location>
        <begin position="100"/>
        <end position="134"/>
    </location>
</feature>
<protein>
    <recommendedName>
        <fullName evidence="6">Proteophosphoglycan ppg4</fullName>
    </recommendedName>
</protein>
<proteinExistence type="predicted"/>
<feature type="region of interest" description="Disordered" evidence="1">
    <location>
        <begin position="269"/>
        <end position="362"/>
    </location>
</feature>
<dbReference type="STRING" id="5627.A0A1C7MIF5"/>
<dbReference type="OrthoDB" id="2804493at2759"/>
<feature type="compositionally biased region" description="Polar residues" evidence="1">
    <location>
        <begin position="578"/>
        <end position="596"/>
    </location>
</feature>
<evidence type="ECO:0000256" key="3">
    <source>
        <dbReference type="SAM" id="SignalP"/>
    </source>
</evidence>
<reference evidence="4 5" key="1">
    <citation type="submission" date="2016-03" db="EMBL/GenBank/DDBJ databases">
        <title>Whole genome sequencing of Grifola frondosa 9006-11.</title>
        <authorList>
            <person name="Min B."/>
            <person name="Park H."/>
            <person name="Kim J.-G."/>
            <person name="Cho H."/>
            <person name="Oh Y.-L."/>
            <person name="Kong W.-S."/>
            <person name="Choi I.-G."/>
        </authorList>
    </citation>
    <scope>NUCLEOTIDE SEQUENCE [LARGE SCALE GENOMIC DNA]</scope>
    <source>
        <strain evidence="4 5">9006-11</strain>
    </source>
</reference>
<gene>
    <name evidence="4" type="ORF">A0H81_03225</name>
</gene>
<feature type="compositionally biased region" description="Polar residues" evidence="1">
    <location>
        <begin position="195"/>
        <end position="214"/>
    </location>
</feature>
<sequence length="628" mass="66120">MFSVWCPSLLRSLLLTILLSLSATAAPSVKSKRDGGGGSNLSAEIWVPLVVIGMLLVVGTVLACGGRKLRARIGKWGSGVAHATSAVANLTSQPRELTADQLAGSGGNTANNATNAGTNRSRRPRRTRRTPSQVSTVSLPVYMKEPGEHEIVIIRGLEDMEDDIPTTVIMPPVDESPNASFDIPRSTPEYVAMPNSANNMPLLQNEESQDSSPDPQHLIPPPRDLGLPTRASFDSFTSSEEQHSSFVPGLGEAPPYFEAVAMESTQSLNNGAEDAAQDSHVPSASSPEPDTPERSPSGRRRSNFLSLFNPRHSRSTASPVPTVDLSGHTRESSGSSLATSGEGLPRSGQHRPSHSGSGSVFSLSSSAFRNMSRTRSRSNHNLAQFTSPSAISLNSISAPLTHTLIRTDFTYPKSGPTPEQLRLISSRESFARFGVPYGRDAIAYASASRVDLAHPPPGFDDISGPSEPHVEGESAAAPEHPTEADVSAEAPAPRVETPEGGAQAIVSPTESTSHDAPAASITSNNNGSPVPPSSFKPLSPTSPDRVQSRASSYASFATAEEALDSSPSTPGPPDIIHSPTTPATPVSESTPSTPRLSSRHIHEETEMTITPSSAPVALMPVEQVAEGH</sequence>
<feature type="region of interest" description="Disordered" evidence="1">
    <location>
        <begin position="194"/>
        <end position="251"/>
    </location>
</feature>
<evidence type="ECO:0000313" key="4">
    <source>
        <dbReference type="EMBL" id="OBZ76715.1"/>
    </source>
</evidence>
<keyword evidence="5" id="KW-1185">Reference proteome</keyword>
<keyword evidence="2" id="KW-0472">Membrane</keyword>
<feature type="region of interest" description="Disordered" evidence="1">
    <location>
        <begin position="455"/>
        <end position="602"/>
    </location>
</feature>
<dbReference type="EMBL" id="LUGG01000003">
    <property type="protein sequence ID" value="OBZ76715.1"/>
    <property type="molecule type" value="Genomic_DNA"/>
</dbReference>
<evidence type="ECO:0008006" key="6">
    <source>
        <dbReference type="Google" id="ProtNLM"/>
    </source>
</evidence>
<evidence type="ECO:0000313" key="5">
    <source>
        <dbReference type="Proteomes" id="UP000092993"/>
    </source>
</evidence>
<dbReference type="Proteomes" id="UP000092993">
    <property type="component" value="Unassembled WGS sequence"/>
</dbReference>
<keyword evidence="2" id="KW-1133">Transmembrane helix</keyword>
<keyword evidence="2" id="KW-0812">Transmembrane</keyword>
<feature type="signal peptide" evidence="3">
    <location>
        <begin position="1"/>
        <end position="25"/>
    </location>
</feature>
<keyword evidence="3" id="KW-0732">Signal</keyword>
<name>A0A1C7MIF5_GRIFR</name>
<feature type="compositionally biased region" description="Polar residues" evidence="1">
    <location>
        <begin position="539"/>
        <end position="555"/>
    </location>
</feature>
<feature type="chain" id="PRO_5008889145" description="Proteophosphoglycan ppg4" evidence="3">
    <location>
        <begin position="26"/>
        <end position="628"/>
    </location>
</feature>
<accession>A0A1C7MIF5</accession>
<comment type="caution">
    <text evidence="4">The sequence shown here is derived from an EMBL/GenBank/DDBJ whole genome shotgun (WGS) entry which is preliminary data.</text>
</comment>
<feature type="compositionally biased region" description="Low complexity" evidence="1">
    <location>
        <begin position="108"/>
        <end position="119"/>
    </location>
</feature>
<evidence type="ECO:0000256" key="1">
    <source>
        <dbReference type="SAM" id="MobiDB-lite"/>
    </source>
</evidence>
<organism evidence="4 5">
    <name type="scientific">Grifola frondosa</name>
    <name type="common">Maitake</name>
    <name type="synonym">Polyporus frondosus</name>
    <dbReference type="NCBI Taxonomy" id="5627"/>
    <lineage>
        <taxon>Eukaryota</taxon>
        <taxon>Fungi</taxon>
        <taxon>Dikarya</taxon>
        <taxon>Basidiomycota</taxon>
        <taxon>Agaricomycotina</taxon>
        <taxon>Agaricomycetes</taxon>
        <taxon>Polyporales</taxon>
        <taxon>Grifolaceae</taxon>
        <taxon>Grifola</taxon>
    </lineage>
</organism>
<feature type="compositionally biased region" description="Basic residues" evidence="1">
    <location>
        <begin position="120"/>
        <end position="129"/>
    </location>
</feature>